<accession>A0A6J6U4L4</accession>
<evidence type="ECO:0000313" key="4">
    <source>
        <dbReference type="EMBL" id="CAB4872405.1"/>
    </source>
</evidence>
<feature type="region of interest" description="Disordered" evidence="1">
    <location>
        <begin position="1"/>
        <end position="20"/>
    </location>
</feature>
<evidence type="ECO:0000256" key="1">
    <source>
        <dbReference type="SAM" id="MobiDB-lite"/>
    </source>
</evidence>
<reference evidence="3" key="1">
    <citation type="submission" date="2020-05" db="EMBL/GenBank/DDBJ databases">
        <authorList>
            <person name="Chiriac C."/>
            <person name="Salcher M."/>
            <person name="Ghai R."/>
            <person name="Kavagutti S V."/>
        </authorList>
    </citation>
    <scope>NUCLEOTIDE SEQUENCE</scope>
</reference>
<protein>
    <submittedName>
        <fullName evidence="3">Unannotated protein</fullName>
    </submittedName>
</protein>
<proteinExistence type="predicted"/>
<evidence type="ECO:0000313" key="2">
    <source>
        <dbReference type="EMBL" id="CAB4662975.1"/>
    </source>
</evidence>
<feature type="compositionally biased region" description="Polar residues" evidence="1">
    <location>
        <begin position="1"/>
        <end position="11"/>
    </location>
</feature>
<evidence type="ECO:0000313" key="3">
    <source>
        <dbReference type="EMBL" id="CAB4754910.1"/>
    </source>
</evidence>
<dbReference type="EMBL" id="CAEZWT010000014">
    <property type="protein sequence ID" value="CAB4662975.1"/>
    <property type="molecule type" value="Genomic_DNA"/>
</dbReference>
<organism evidence="3">
    <name type="scientific">freshwater metagenome</name>
    <dbReference type="NCBI Taxonomy" id="449393"/>
    <lineage>
        <taxon>unclassified sequences</taxon>
        <taxon>metagenomes</taxon>
        <taxon>ecological metagenomes</taxon>
    </lineage>
</organism>
<sequence length="281" mass="30255">MEILKFNSNPDDSLPEKRTSSKKLTATLGIGGLAALAGFGSTLAANITLNNDTNVEFGQGVAQTTSCDSDGFTITPVTRYDNELSMFRIDYVQVSDLNLTPVGTGFDDSDLSSFDYADAAAAAADHPGQYYDTDANSWINTCDGVVLDFKAYTDNPDYAAYTKDGYESQADTITSPLMWTVEDGDPYQNNAYLANSDVAIIFDATLDDNNYGSVSSSSDTGGLDITYPTAYDANSSFTFANYYSSEDPFAGAISKITVETMKYFPDSYSVEYENGVGVKPT</sequence>
<dbReference type="EMBL" id="CAFBMV010000007">
    <property type="protein sequence ID" value="CAB4926332.1"/>
    <property type="molecule type" value="Genomic_DNA"/>
</dbReference>
<evidence type="ECO:0000313" key="5">
    <source>
        <dbReference type="EMBL" id="CAB4926332.1"/>
    </source>
</evidence>
<name>A0A6J6U4L4_9ZZZZ</name>
<evidence type="ECO:0000313" key="6">
    <source>
        <dbReference type="EMBL" id="CAB5060766.1"/>
    </source>
</evidence>
<dbReference type="AlphaFoldDB" id="A0A6J6U4L4"/>
<dbReference type="EMBL" id="CAFBLE010000010">
    <property type="protein sequence ID" value="CAB4872405.1"/>
    <property type="molecule type" value="Genomic_DNA"/>
</dbReference>
<dbReference type="EMBL" id="CAEZZC010000014">
    <property type="protein sequence ID" value="CAB4754910.1"/>
    <property type="molecule type" value="Genomic_DNA"/>
</dbReference>
<dbReference type="EMBL" id="CAFBQL010000007">
    <property type="protein sequence ID" value="CAB5060766.1"/>
    <property type="molecule type" value="Genomic_DNA"/>
</dbReference>
<gene>
    <name evidence="2" type="ORF">UFOPK2289_00652</name>
    <name evidence="3" type="ORF">UFOPK2822_01061</name>
    <name evidence="4" type="ORF">UFOPK3346_01106</name>
    <name evidence="5" type="ORF">UFOPK3670_00995</name>
    <name evidence="6" type="ORF">UFOPK4308_01041</name>
</gene>